<evidence type="ECO:0000256" key="1">
    <source>
        <dbReference type="SAM" id="MobiDB-lite"/>
    </source>
</evidence>
<proteinExistence type="predicted"/>
<evidence type="ECO:0000313" key="3">
    <source>
        <dbReference type="Proteomes" id="UP000201566"/>
    </source>
</evidence>
<dbReference type="Proteomes" id="UP000201566">
    <property type="component" value="Segment"/>
</dbReference>
<dbReference type="RefSeq" id="YP_008318909.1">
    <property type="nucleotide sequence ID" value="NC_021858.1"/>
</dbReference>
<feature type="region of interest" description="Disordered" evidence="1">
    <location>
        <begin position="1"/>
        <end position="23"/>
    </location>
</feature>
<evidence type="ECO:0000313" key="2">
    <source>
        <dbReference type="EMBL" id="AGO82240.1"/>
    </source>
</evidence>
<dbReference type="KEGG" id="vg:16512353"/>
<reference evidence="2 3" key="1">
    <citation type="journal article" date="2013" name="Science">
        <title>Pandoraviruses: amoeba viruses with genomes up to 2.5 Mb reaching that of parasitic eukaryotes.</title>
        <authorList>
            <person name="Philippe N."/>
            <person name="Legendre M."/>
            <person name="Doutre G."/>
            <person name="Coute Y."/>
            <person name="Poirot O."/>
            <person name="Lescot M."/>
            <person name="Arslan D."/>
            <person name="Seltzer V."/>
            <person name="Bertaux L."/>
            <person name="Bruley C."/>
            <person name="Garin J."/>
            <person name="Claverie J.M."/>
            <person name="Abergel C."/>
        </authorList>
    </citation>
    <scope>NUCLEOTIDE SEQUENCE [LARGE SCALE GENOMIC DNA]</scope>
    <source>
        <strain evidence="2">Melbourne</strain>
    </source>
</reference>
<organism evidence="2 3">
    <name type="scientific">Pandoravirus dulcis</name>
    <dbReference type="NCBI Taxonomy" id="1349409"/>
    <lineage>
        <taxon>Viruses</taxon>
        <taxon>Pandoravirus</taxon>
    </lineage>
</organism>
<accession>S4VS52</accession>
<dbReference type="GeneID" id="16512353"/>
<protein>
    <submittedName>
        <fullName evidence="2">Uncharacterized protein</fullName>
    </submittedName>
</protein>
<dbReference type="EMBL" id="KC977570">
    <property type="protein sequence ID" value="AGO82240.1"/>
    <property type="molecule type" value="Genomic_DNA"/>
</dbReference>
<gene>
    <name evidence="2" type="ORF">pdul_cds_268</name>
</gene>
<name>S4VS52_9VIRU</name>
<sequence length="358" mass="39147">MEATDGTRDSGAPTAHALDDRRPTDADMIEQALSCVAWDESVDLERLLVLEHAYNRTVLTGAVAVAARRLDRDRDGRALSVYSLGTKGTTERDHTDARRLQAAWSVGDSNGSVAITLTDTEFVDYLAVCARHVDFSVYYWIRRGDEGFTPDTTPHHDPTEKPNYAHTWVARLVAALARQTGAWTGIDIMRTHNLCAALIKILDARMHDGPLASVDVSKCAAPLDQSAVPKGVAGLTVPRARDALCTDAARQDMAAEPACPCAAVKSDAAHTDDVLESMRRGLAQVALLRRRGMDFNAFVDGACFSHTQPFLRAYDVLGALRCSTERLYATESYFCKMIAPAEYKAMAEDAPFGSTFYR</sequence>